<reference evidence="3 4" key="1">
    <citation type="submission" date="2024-05" db="EMBL/GenBank/DDBJ databases">
        <authorList>
            <person name="Kim H.-Y."/>
            <person name="Kim E."/>
            <person name="Cai Y."/>
            <person name="Yang S.-M."/>
            <person name="Lee W."/>
        </authorList>
    </citation>
    <scope>NUCLEOTIDE SEQUENCE [LARGE SCALE GENOMIC DNA]</scope>
    <source>
        <strain evidence="3 4">FBL11</strain>
    </source>
</reference>
<feature type="transmembrane region" description="Helical" evidence="2">
    <location>
        <begin position="54"/>
        <end position="73"/>
    </location>
</feature>
<dbReference type="Pfam" id="PF07784">
    <property type="entry name" value="DUF1622"/>
    <property type="match status" value="1"/>
</dbReference>
<feature type="compositionally biased region" description="Polar residues" evidence="1">
    <location>
        <begin position="113"/>
        <end position="133"/>
    </location>
</feature>
<evidence type="ECO:0000313" key="3">
    <source>
        <dbReference type="EMBL" id="MEN2750771.1"/>
    </source>
</evidence>
<dbReference type="RefSeq" id="WP_299217954.1">
    <property type="nucleotide sequence ID" value="NZ_JBDGHN010000002.1"/>
</dbReference>
<evidence type="ECO:0000313" key="4">
    <source>
        <dbReference type="Proteomes" id="UP001461960"/>
    </source>
</evidence>
<keyword evidence="2" id="KW-1133">Transmembrane helix</keyword>
<dbReference type="EMBL" id="JBDGHN010000002">
    <property type="protein sequence ID" value="MEN2750771.1"/>
    <property type="molecule type" value="Genomic_DNA"/>
</dbReference>
<dbReference type="PANTHER" id="PTHR38468:SF1">
    <property type="entry name" value="SLL0939 PROTEIN"/>
    <property type="match status" value="1"/>
</dbReference>
<comment type="caution">
    <text evidence="3">The sequence shown here is derived from an EMBL/GenBank/DDBJ whole genome shotgun (WGS) entry which is preliminary data.</text>
</comment>
<keyword evidence="2" id="KW-0812">Transmembrane</keyword>
<organism evidence="3 4">
    <name type="scientific">Psychrobacter saeujeotis</name>
    <dbReference type="NCBI Taxonomy" id="3143436"/>
    <lineage>
        <taxon>Bacteria</taxon>
        <taxon>Pseudomonadati</taxon>
        <taxon>Pseudomonadota</taxon>
        <taxon>Gammaproteobacteria</taxon>
        <taxon>Moraxellales</taxon>
        <taxon>Moraxellaceae</taxon>
        <taxon>Psychrobacter</taxon>
    </lineage>
</organism>
<proteinExistence type="predicted"/>
<dbReference type="Proteomes" id="UP001461960">
    <property type="component" value="Unassembled WGS sequence"/>
</dbReference>
<evidence type="ECO:0000256" key="2">
    <source>
        <dbReference type="SAM" id="Phobius"/>
    </source>
</evidence>
<keyword evidence="2" id="KW-0472">Membrane</keyword>
<name>A0ABU9X5U0_9GAMM</name>
<protein>
    <submittedName>
        <fullName evidence="3">DUF1622 domain-containing protein</fullName>
    </submittedName>
</protein>
<evidence type="ECO:0000256" key="1">
    <source>
        <dbReference type="SAM" id="MobiDB-lite"/>
    </source>
</evidence>
<keyword evidence="4" id="KW-1185">Reference proteome</keyword>
<gene>
    <name evidence="3" type="ORF">AAIR29_03910</name>
</gene>
<dbReference type="InterPro" id="IPR012427">
    <property type="entry name" value="DUF1622"/>
</dbReference>
<feature type="region of interest" description="Disordered" evidence="1">
    <location>
        <begin position="109"/>
        <end position="139"/>
    </location>
</feature>
<accession>A0ABU9X5U0</accession>
<feature type="transmembrane region" description="Helical" evidence="2">
    <location>
        <begin position="79"/>
        <end position="99"/>
    </location>
</feature>
<feature type="transmembrane region" description="Helical" evidence="2">
    <location>
        <begin position="12"/>
        <end position="33"/>
    </location>
</feature>
<dbReference type="PANTHER" id="PTHR38468">
    <property type="entry name" value="SLL0939 PROTEIN"/>
    <property type="match status" value="1"/>
</dbReference>
<sequence>MLAHYIDLVAKVVETIGVLIMFFGLFFAFYRGIRLSNGFNHDTYVEIRQTVGKSILLGLEVLIAADIMATVVTEPTLRGVLVLGFIVLIRTFLSLSLQVELEGRFPWQKEKSPQGTQRVNQKLYNENSDNLNPSADLDP</sequence>